<dbReference type="AlphaFoldDB" id="A0A6J4NI48"/>
<proteinExistence type="predicted"/>
<reference evidence="1" key="1">
    <citation type="submission" date="2020-02" db="EMBL/GenBank/DDBJ databases">
        <authorList>
            <person name="Meier V. D."/>
        </authorList>
    </citation>
    <scope>NUCLEOTIDE SEQUENCE</scope>
    <source>
        <strain evidence="1">AVDCRST_MAG84</strain>
    </source>
</reference>
<name>A0A6J4NI48_9CYAN</name>
<sequence length="42" mass="4953">MILDFISKIGVFKRQDCKHWPTIFKYICVHLRSSAVSQSIKK</sequence>
<protein>
    <submittedName>
        <fullName evidence="1">Uncharacterized protein</fullName>
    </submittedName>
</protein>
<gene>
    <name evidence="1" type="ORF">AVDCRST_MAG84-5453</name>
</gene>
<evidence type="ECO:0000313" key="1">
    <source>
        <dbReference type="EMBL" id="CAA9388446.1"/>
    </source>
</evidence>
<accession>A0A6J4NI48</accession>
<organism evidence="1">
    <name type="scientific">uncultured Microcoleus sp</name>
    <dbReference type="NCBI Taxonomy" id="259945"/>
    <lineage>
        <taxon>Bacteria</taxon>
        <taxon>Bacillati</taxon>
        <taxon>Cyanobacteriota</taxon>
        <taxon>Cyanophyceae</taxon>
        <taxon>Oscillatoriophycideae</taxon>
        <taxon>Oscillatoriales</taxon>
        <taxon>Microcoleaceae</taxon>
        <taxon>Microcoleus</taxon>
        <taxon>environmental samples</taxon>
    </lineage>
</organism>
<dbReference type="EMBL" id="CADCTZ010001275">
    <property type="protein sequence ID" value="CAA9388446.1"/>
    <property type="molecule type" value="Genomic_DNA"/>
</dbReference>